<evidence type="ECO:0000313" key="2">
    <source>
        <dbReference type="EMBL" id="KAG5922816.1"/>
    </source>
</evidence>
<reference evidence="2" key="1">
    <citation type="journal article" date="2020" name="bioRxiv">
        <title>Whole genome comparisons of ergot fungi reveals the divergence and evolution of species within the genus Claviceps are the result of varying mechanisms driving genome evolution and host range expansion.</title>
        <authorList>
            <person name="Wyka S.A."/>
            <person name="Mondo S.J."/>
            <person name="Liu M."/>
            <person name="Dettman J."/>
            <person name="Nalam V."/>
            <person name="Broders K.D."/>
        </authorList>
    </citation>
    <scope>NUCLEOTIDE SEQUENCE</scope>
    <source>
        <strain evidence="2">CCC 489</strain>
    </source>
</reference>
<dbReference type="GO" id="GO:0016747">
    <property type="term" value="F:acyltransferase activity, transferring groups other than amino-acyl groups"/>
    <property type="evidence" value="ECO:0007669"/>
    <property type="project" value="InterPro"/>
</dbReference>
<proteinExistence type="predicted"/>
<gene>
    <name evidence="2" type="ORF">E4U42_005235</name>
</gene>
<dbReference type="Proteomes" id="UP000811619">
    <property type="component" value="Unassembled WGS sequence"/>
</dbReference>
<dbReference type="SUPFAM" id="SSF55729">
    <property type="entry name" value="Acyl-CoA N-acyltransferases (Nat)"/>
    <property type="match status" value="1"/>
</dbReference>
<organism evidence="2 3">
    <name type="scientific">Claviceps africana</name>
    <dbReference type="NCBI Taxonomy" id="83212"/>
    <lineage>
        <taxon>Eukaryota</taxon>
        <taxon>Fungi</taxon>
        <taxon>Dikarya</taxon>
        <taxon>Ascomycota</taxon>
        <taxon>Pezizomycotina</taxon>
        <taxon>Sordariomycetes</taxon>
        <taxon>Hypocreomycetidae</taxon>
        <taxon>Hypocreales</taxon>
        <taxon>Clavicipitaceae</taxon>
        <taxon>Claviceps</taxon>
    </lineage>
</organism>
<evidence type="ECO:0000313" key="3">
    <source>
        <dbReference type="Proteomes" id="UP000811619"/>
    </source>
</evidence>
<evidence type="ECO:0000259" key="1">
    <source>
        <dbReference type="PROSITE" id="PS51186"/>
    </source>
</evidence>
<dbReference type="AlphaFoldDB" id="A0A8K0NHJ8"/>
<protein>
    <recommendedName>
        <fullName evidence="1">N-acetyltransferase domain-containing protein</fullName>
    </recommendedName>
</protein>
<dbReference type="EMBL" id="SRPY01000493">
    <property type="protein sequence ID" value="KAG5922816.1"/>
    <property type="molecule type" value="Genomic_DNA"/>
</dbReference>
<keyword evidence="3" id="KW-1185">Reference proteome</keyword>
<accession>A0A8K0NHJ8</accession>
<dbReference type="InterPro" id="IPR016181">
    <property type="entry name" value="Acyl_CoA_acyltransferase"/>
</dbReference>
<sequence length="131" mass="14566">MTTVEIIPFDPAQHHHLLPSIVSLHVDAIEQDDVPLRFHAPFTAEKRARMTAFWEQHARQVAEGQRITLVALAGQKVAGVVELALSDTETGAFRAEMEMLIVSPSHRRLGLATRLLREAERVGAENGRTLL</sequence>
<name>A0A8K0NHJ8_9HYPO</name>
<dbReference type="OrthoDB" id="41532at2759"/>
<feature type="non-terminal residue" evidence="2">
    <location>
        <position position="131"/>
    </location>
</feature>
<feature type="domain" description="N-acetyltransferase" evidence="1">
    <location>
        <begin position="4"/>
        <end position="131"/>
    </location>
</feature>
<dbReference type="PROSITE" id="PS51186">
    <property type="entry name" value="GNAT"/>
    <property type="match status" value="1"/>
</dbReference>
<dbReference type="Gene3D" id="3.40.630.30">
    <property type="match status" value="1"/>
</dbReference>
<dbReference type="Pfam" id="PF00583">
    <property type="entry name" value="Acetyltransf_1"/>
    <property type="match status" value="1"/>
</dbReference>
<comment type="caution">
    <text evidence="2">The sequence shown here is derived from an EMBL/GenBank/DDBJ whole genome shotgun (WGS) entry which is preliminary data.</text>
</comment>
<dbReference type="InterPro" id="IPR000182">
    <property type="entry name" value="GNAT_dom"/>
</dbReference>
<dbReference type="CDD" id="cd04301">
    <property type="entry name" value="NAT_SF"/>
    <property type="match status" value="1"/>
</dbReference>